<evidence type="ECO:0000313" key="2">
    <source>
        <dbReference type="Proteomes" id="UP000198670"/>
    </source>
</evidence>
<dbReference type="STRING" id="1477437.SAMN05444682_115163"/>
<dbReference type="RefSeq" id="WP_090632181.1">
    <property type="nucleotide sequence ID" value="NZ_FOQO01000015.1"/>
</dbReference>
<protein>
    <submittedName>
        <fullName evidence="1">Uncharacterized protein</fullName>
    </submittedName>
</protein>
<dbReference type="AlphaFoldDB" id="A0A1I3V3G2"/>
<keyword evidence="2" id="KW-1185">Reference proteome</keyword>
<name>A0A1I3V3G2_9SPHI</name>
<sequence length="106" mass="12035">MKTFTKIYKAVNFAFGEIESAPQTPENASALLRINSAGEIRYLGLESINHITCPGAFEIDVHYLKVKRNNPEVKAHHSYGVMLYDASFVEFCVKHELADMFTYESE</sequence>
<accession>A0A1I3V3G2</accession>
<gene>
    <name evidence="1" type="ORF">SAMN05444682_115163</name>
</gene>
<dbReference type="EMBL" id="FOQO01000015">
    <property type="protein sequence ID" value="SFJ89519.1"/>
    <property type="molecule type" value="Genomic_DNA"/>
</dbReference>
<organism evidence="1 2">
    <name type="scientific">Parapedobacter indicus</name>
    <dbReference type="NCBI Taxonomy" id="1477437"/>
    <lineage>
        <taxon>Bacteria</taxon>
        <taxon>Pseudomonadati</taxon>
        <taxon>Bacteroidota</taxon>
        <taxon>Sphingobacteriia</taxon>
        <taxon>Sphingobacteriales</taxon>
        <taxon>Sphingobacteriaceae</taxon>
        <taxon>Parapedobacter</taxon>
    </lineage>
</organism>
<dbReference type="Proteomes" id="UP000198670">
    <property type="component" value="Unassembled WGS sequence"/>
</dbReference>
<evidence type="ECO:0000313" key="1">
    <source>
        <dbReference type="EMBL" id="SFJ89519.1"/>
    </source>
</evidence>
<reference evidence="1 2" key="1">
    <citation type="submission" date="2016-10" db="EMBL/GenBank/DDBJ databases">
        <authorList>
            <person name="de Groot N.N."/>
        </authorList>
    </citation>
    <scope>NUCLEOTIDE SEQUENCE [LARGE SCALE GENOMIC DNA]</scope>
    <source>
        <strain evidence="1 2">RK1</strain>
    </source>
</reference>
<proteinExistence type="predicted"/>